<dbReference type="GO" id="GO:0015562">
    <property type="term" value="F:efflux transmembrane transporter activity"/>
    <property type="evidence" value="ECO:0007669"/>
    <property type="project" value="TreeGrafter"/>
</dbReference>
<dbReference type="RefSeq" id="WP_009850949.1">
    <property type="nucleotide sequence ID" value="NZ_DS022295.1"/>
</dbReference>
<dbReference type="Proteomes" id="UP000005297">
    <property type="component" value="Unassembled WGS sequence"/>
</dbReference>
<dbReference type="AlphaFoldDB" id="Q0EXM0"/>
<dbReference type="Gene3D" id="2.40.50.100">
    <property type="match status" value="1"/>
</dbReference>
<evidence type="ECO:0000313" key="4">
    <source>
        <dbReference type="EMBL" id="EAU54027.1"/>
    </source>
</evidence>
<evidence type="ECO:0000256" key="3">
    <source>
        <dbReference type="SAM" id="SignalP"/>
    </source>
</evidence>
<dbReference type="GO" id="GO:1990281">
    <property type="term" value="C:efflux pump complex"/>
    <property type="evidence" value="ECO:0007669"/>
    <property type="project" value="TreeGrafter"/>
</dbReference>
<dbReference type="InterPro" id="IPR006143">
    <property type="entry name" value="RND_pump_MFP"/>
</dbReference>
<evidence type="ECO:0000256" key="1">
    <source>
        <dbReference type="ARBA" id="ARBA00009477"/>
    </source>
</evidence>
<dbReference type="OrthoDB" id="9784484at2"/>
<gene>
    <name evidence="4" type="ORF">SPV1_03283</name>
</gene>
<feature type="chain" id="PRO_5004171295" evidence="3">
    <location>
        <begin position="23"/>
        <end position="359"/>
    </location>
</feature>
<dbReference type="EMBL" id="AATS01000013">
    <property type="protein sequence ID" value="EAU54027.1"/>
    <property type="molecule type" value="Genomic_DNA"/>
</dbReference>
<comment type="caution">
    <text evidence="4">The sequence shown here is derived from an EMBL/GenBank/DDBJ whole genome shotgun (WGS) entry which is preliminary data.</text>
</comment>
<dbReference type="InParanoid" id="Q0EXM0"/>
<dbReference type="HOGENOM" id="CLU_018816_1_3_0"/>
<dbReference type="Gene3D" id="2.40.30.170">
    <property type="match status" value="1"/>
</dbReference>
<reference evidence="4 5" key="1">
    <citation type="submission" date="2006-09" db="EMBL/GenBank/DDBJ databases">
        <authorList>
            <person name="Emerson D."/>
            <person name="Ferriera S."/>
            <person name="Johnson J."/>
            <person name="Kravitz S."/>
            <person name="Halpern A."/>
            <person name="Remington K."/>
            <person name="Beeson K."/>
            <person name="Tran B."/>
            <person name="Rogers Y.-H."/>
            <person name="Friedman R."/>
            <person name="Venter J.C."/>
        </authorList>
    </citation>
    <scope>NUCLEOTIDE SEQUENCE [LARGE SCALE GENOMIC DNA]</scope>
    <source>
        <strain evidence="4 5">PV-1</strain>
    </source>
</reference>
<feature type="signal peptide" evidence="3">
    <location>
        <begin position="1"/>
        <end position="22"/>
    </location>
</feature>
<dbReference type="eggNOG" id="COG0845">
    <property type="taxonomic scope" value="Bacteria"/>
</dbReference>
<dbReference type="SUPFAM" id="SSF111369">
    <property type="entry name" value="HlyD-like secretion proteins"/>
    <property type="match status" value="1"/>
</dbReference>
<evidence type="ECO:0000313" key="5">
    <source>
        <dbReference type="Proteomes" id="UP000005297"/>
    </source>
</evidence>
<dbReference type="STRING" id="314344.AL013_12400"/>
<accession>Q0EXM0</accession>
<dbReference type="NCBIfam" id="TIGR01730">
    <property type="entry name" value="RND_mfp"/>
    <property type="match status" value="1"/>
</dbReference>
<organism evidence="4 5">
    <name type="scientific">Mariprofundus ferrooxydans PV-1</name>
    <dbReference type="NCBI Taxonomy" id="314345"/>
    <lineage>
        <taxon>Bacteria</taxon>
        <taxon>Pseudomonadati</taxon>
        <taxon>Pseudomonadota</taxon>
        <taxon>Candidatius Mariprofundia</taxon>
        <taxon>Mariprofundales</taxon>
        <taxon>Mariprofundaceae</taxon>
        <taxon>Mariprofundus</taxon>
    </lineage>
</organism>
<comment type="similarity">
    <text evidence="1">Belongs to the membrane fusion protein (MFP) (TC 8.A.1) family.</text>
</comment>
<dbReference type="PANTHER" id="PTHR30469:SF15">
    <property type="entry name" value="HLYD FAMILY OF SECRETION PROTEINS"/>
    <property type="match status" value="1"/>
</dbReference>
<dbReference type="Gene3D" id="1.10.287.470">
    <property type="entry name" value="Helix hairpin bin"/>
    <property type="match status" value="1"/>
</dbReference>
<dbReference type="PANTHER" id="PTHR30469">
    <property type="entry name" value="MULTIDRUG RESISTANCE PROTEIN MDTA"/>
    <property type="match status" value="1"/>
</dbReference>
<keyword evidence="3" id="KW-0732">Signal</keyword>
<feature type="coiled-coil region" evidence="2">
    <location>
        <begin position="113"/>
        <end position="157"/>
    </location>
</feature>
<sequence length="359" mass="37924">MKYLQILVLALLSGLAIAPAVAEDEGDGGSELPVLYQVQTAAVRQHTVDELLHVYGKVSFDDAWLQNISLAYAGQIIRLPVVAGEQVAKGQLLAEVATDPAAAAAWQQALSAVKFAQAEVDRMRSQLADQLATKSQLAAAEKAVADSQAQLHQLRQQGVGKGIRRILSPFPAVIAAIPVQAGQRVAAGVTLLQLGKPDRLKVLLGVEAEDVGSVAAGHPVYIHPAMRDDVKVTASVDQILRAINPQTRLVDVLVRLSGSQAKPFLAGMAVSADIVGRTFRDALIIPRQAVMYDAGAAYVMRIENGVARRVPVRILLEKDESVVVQGELAAGEAIATIGVAEVTDGDRVRVQGASKAATQ</sequence>
<protein>
    <submittedName>
        <fullName evidence="4">Transporter, putative</fullName>
    </submittedName>
</protein>
<keyword evidence="2" id="KW-0175">Coiled coil</keyword>
<proteinExistence type="inferred from homology"/>
<evidence type="ECO:0000256" key="2">
    <source>
        <dbReference type="SAM" id="Coils"/>
    </source>
</evidence>
<keyword evidence="5" id="KW-1185">Reference proteome</keyword>
<dbReference type="Gene3D" id="2.40.420.20">
    <property type="match status" value="1"/>
</dbReference>
<name>Q0EXM0_9PROT</name>